<evidence type="ECO:0000313" key="1">
    <source>
        <dbReference type="EMBL" id="KUK76251.1"/>
    </source>
</evidence>
<feature type="non-terminal residue" evidence="1">
    <location>
        <position position="1"/>
    </location>
</feature>
<evidence type="ECO:0000313" key="2">
    <source>
        <dbReference type="Proteomes" id="UP000053904"/>
    </source>
</evidence>
<dbReference type="Proteomes" id="UP000053904">
    <property type="component" value="Unassembled WGS sequence"/>
</dbReference>
<organism evidence="1 2">
    <name type="scientific">candidate division WS6 bacterium 34_10</name>
    <dbReference type="NCBI Taxonomy" id="1641389"/>
    <lineage>
        <taxon>Bacteria</taxon>
        <taxon>Candidatus Dojkabacteria</taxon>
    </lineage>
</organism>
<accession>A0A101HG67</accession>
<dbReference type="AlphaFoldDB" id="A0A101HG67"/>
<reference evidence="2" key="1">
    <citation type="journal article" date="2015" name="MBio">
        <title>Genome-Resolved Metagenomic Analysis Reveals Roles for Candidate Phyla and Other Microbial Community Members in Biogeochemical Transformations in Oil Reservoirs.</title>
        <authorList>
            <person name="Hu P."/>
            <person name="Tom L."/>
            <person name="Singh A."/>
            <person name="Thomas B.C."/>
            <person name="Baker B.J."/>
            <person name="Piceno Y.M."/>
            <person name="Andersen G.L."/>
            <person name="Banfield J.F."/>
        </authorList>
    </citation>
    <scope>NUCLEOTIDE SEQUENCE [LARGE SCALE GENOMIC DNA]</scope>
</reference>
<dbReference type="EMBL" id="LGGO01000181">
    <property type="protein sequence ID" value="KUK76251.1"/>
    <property type="molecule type" value="Genomic_DNA"/>
</dbReference>
<comment type="caution">
    <text evidence="1">The sequence shown here is derived from an EMBL/GenBank/DDBJ whole genome shotgun (WGS) entry which is preliminary data.</text>
</comment>
<gene>
    <name evidence="1" type="ORF">XD93_1026</name>
</gene>
<sequence length="60" mass="7105">QTGAWYSYGDSKWQGQDRMLSTISKTDYENLKQDIIQKWQEEFDFLNSVGKEVPVDKNEE</sequence>
<proteinExistence type="predicted"/>
<name>A0A101HG67_9BACT</name>
<protein>
    <recommendedName>
        <fullName evidence="3">Protein RecA</fullName>
    </recommendedName>
</protein>
<evidence type="ECO:0008006" key="3">
    <source>
        <dbReference type="Google" id="ProtNLM"/>
    </source>
</evidence>